<dbReference type="RefSeq" id="WP_116857270.1">
    <property type="nucleotide sequence ID" value="NZ_QTJV01000017.1"/>
</dbReference>
<feature type="transmembrane region" description="Helical" evidence="1">
    <location>
        <begin position="211"/>
        <end position="227"/>
    </location>
</feature>
<organism evidence="2 3">
    <name type="scientific">Chitinophaga silvisoli</name>
    <dbReference type="NCBI Taxonomy" id="2291814"/>
    <lineage>
        <taxon>Bacteria</taxon>
        <taxon>Pseudomonadati</taxon>
        <taxon>Bacteroidota</taxon>
        <taxon>Chitinophagia</taxon>
        <taxon>Chitinophagales</taxon>
        <taxon>Chitinophagaceae</taxon>
        <taxon>Chitinophaga</taxon>
    </lineage>
</organism>
<evidence type="ECO:0000313" key="3">
    <source>
        <dbReference type="Proteomes" id="UP000261174"/>
    </source>
</evidence>
<keyword evidence="3" id="KW-1185">Reference proteome</keyword>
<proteinExistence type="predicted"/>
<name>A0A3E1NSP4_9BACT</name>
<evidence type="ECO:0008006" key="4">
    <source>
        <dbReference type="Google" id="ProtNLM"/>
    </source>
</evidence>
<dbReference type="OrthoDB" id="681761at2"/>
<dbReference type="Proteomes" id="UP000261174">
    <property type="component" value="Unassembled WGS sequence"/>
</dbReference>
<protein>
    <recommendedName>
        <fullName evidence="4">Glycosyltransferase RgtA/B/C/D-like domain-containing protein</fullName>
    </recommendedName>
</protein>
<feature type="transmembrane region" description="Helical" evidence="1">
    <location>
        <begin position="416"/>
        <end position="436"/>
    </location>
</feature>
<feature type="transmembrane region" description="Helical" evidence="1">
    <location>
        <begin position="28"/>
        <end position="48"/>
    </location>
</feature>
<feature type="transmembrane region" description="Helical" evidence="1">
    <location>
        <begin position="123"/>
        <end position="142"/>
    </location>
</feature>
<keyword evidence="1" id="KW-0472">Membrane</keyword>
<keyword evidence="1" id="KW-1133">Transmembrane helix</keyword>
<reference evidence="2 3" key="1">
    <citation type="submission" date="2018-08" db="EMBL/GenBank/DDBJ databases">
        <title>Chitinophaga sp. K20C18050901, a novel bacterium isolated from forest soil.</title>
        <authorList>
            <person name="Wang C."/>
        </authorList>
    </citation>
    <scope>NUCLEOTIDE SEQUENCE [LARGE SCALE GENOMIC DNA]</scope>
    <source>
        <strain evidence="2 3">K20C18050901</strain>
    </source>
</reference>
<accession>A0A3E1NSP4</accession>
<sequence length="494" mass="58354">MPSTPALQTLNTNQTFNDFILNNKENKLYLILAIIIILLKFIIYKYLFPYPNFFVGESWDYILDARRNAPVSIYPIGYSMLLRFFSAFTISDTALIILQYTILQAAALALNFTLFYFYSPARLIRILLLLSALFNPLFFPIANTISSDNFCLTLSLIWFSLLLWIIYKPTPKAILWHSFILYLTFTVRYNAMFFILISIAALYISKTDIKLKLAGLLIYLILIGAYVNHNRQVYYKISGIRQFTPFSGWQLANNALYTYRYIPDSLRLEVPDKFKNLDNTVREYFRKVKNDKNNEIEKRKAFHDYMWADESPLWIYFRNNFPGGEHSREVKYWAKAGPLYKEYGTWIITHYPYAFFKHVIIPHIQSWFLPPMIAMDRYNFGLDYIHKSAVEWFKYKHSQIKIRLVDVNIIDGLLGLYPLFTLLIHFLFWFLSIRFFIINRKGNFNPLINGLILVGLFWITNFAFNVFAGQIEMRYLLFPVHLITVFSLLLIGLI</sequence>
<dbReference type="AlphaFoldDB" id="A0A3E1NSP4"/>
<evidence type="ECO:0000256" key="1">
    <source>
        <dbReference type="SAM" id="Phobius"/>
    </source>
</evidence>
<feature type="transmembrane region" description="Helical" evidence="1">
    <location>
        <begin position="179"/>
        <end position="204"/>
    </location>
</feature>
<feature type="transmembrane region" description="Helical" evidence="1">
    <location>
        <begin position="97"/>
        <end position="117"/>
    </location>
</feature>
<feature type="transmembrane region" description="Helical" evidence="1">
    <location>
        <begin position="149"/>
        <end position="167"/>
    </location>
</feature>
<feature type="transmembrane region" description="Helical" evidence="1">
    <location>
        <begin position="475"/>
        <end position="493"/>
    </location>
</feature>
<feature type="transmembrane region" description="Helical" evidence="1">
    <location>
        <begin position="448"/>
        <end position="469"/>
    </location>
</feature>
<keyword evidence="1" id="KW-0812">Transmembrane</keyword>
<evidence type="ECO:0000313" key="2">
    <source>
        <dbReference type="EMBL" id="RFM30956.1"/>
    </source>
</evidence>
<gene>
    <name evidence="2" type="ORF">DXN04_30800</name>
</gene>
<dbReference type="EMBL" id="QTJV01000017">
    <property type="protein sequence ID" value="RFM30956.1"/>
    <property type="molecule type" value="Genomic_DNA"/>
</dbReference>
<comment type="caution">
    <text evidence="2">The sequence shown here is derived from an EMBL/GenBank/DDBJ whole genome shotgun (WGS) entry which is preliminary data.</text>
</comment>